<sequence length="58" mass="5665">MTVRLAGSPTSAVSPTKNPVPDNETTAAAPTYNATARPPELRNNTAAGAGGGGITPSS</sequence>
<keyword evidence="3" id="KW-1185">Reference proteome</keyword>
<feature type="compositionally biased region" description="Gly residues" evidence="1">
    <location>
        <begin position="48"/>
        <end position="58"/>
    </location>
</feature>
<organism evidence="2 3">
    <name type="scientific">Dactylosporangium darangshiense</name>
    <dbReference type="NCBI Taxonomy" id="579108"/>
    <lineage>
        <taxon>Bacteria</taxon>
        <taxon>Bacillati</taxon>
        <taxon>Actinomycetota</taxon>
        <taxon>Actinomycetes</taxon>
        <taxon>Micromonosporales</taxon>
        <taxon>Micromonosporaceae</taxon>
        <taxon>Dactylosporangium</taxon>
    </lineage>
</organism>
<evidence type="ECO:0000313" key="2">
    <source>
        <dbReference type="EMBL" id="GAA4264295.1"/>
    </source>
</evidence>
<evidence type="ECO:0000256" key="1">
    <source>
        <dbReference type="SAM" id="MobiDB-lite"/>
    </source>
</evidence>
<feature type="compositionally biased region" description="Low complexity" evidence="1">
    <location>
        <begin position="25"/>
        <end position="38"/>
    </location>
</feature>
<accession>A0ABP8DWA0</accession>
<name>A0ABP8DWA0_9ACTN</name>
<comment type="caution">
    <text evidence="2">The sequence shown here is derived from an EMBL/GenBank/DDBJ whole genome shotgun (WGS) entry which is preliminary data.</text>
</comment>
<protein>
    <submittedName>
        <fullName evidence="2">Uncharacterized protein</fullName>
    </submittedName>
</protein>
<gene>
    <name evidence="2" type="ORF">GCM10022255_116610</name>
</gene>
<proteinExistence type="predicted"/>
<feature type="compositionally biased region" description="Polar residues" evidence="1">
    <location>
        <begin position="8"/>
        <end position="17"/>
    </location>
</feature>
<reference evidence="3" key="1">
    <citation type="journal article" date="2019" name="Int. J. Syst. Evol. Microbiol.">
        <title>The Global Catalogue of Microorganisms (GCM) 10K type strain sequencing project: providing services to taxonomists for standard genome sequencing and annotation.</title>
        <authorList>
            <consortium name="The Broad Institute Genomics Platform"/>
            <consortium name="The Broad Institute Genome Sequencing Center for Infectious Disease"/>
            <person name="Wu L."/>
            <person name="Ma J."/>
        </authorList>
    </citation>
    <scope>NUCLEOTIDE SEQUENCE [LARGE SCALE GENOMIC DNA]</scope>
    <source>
        <strain evidence="3">JCM 17441</strain>
    </source>
</reference>
<evidence type="ECO:0000313" key="3">
    <source>
        <dbReference type="Proteomes" id="UP001500620"/>
    </source>
</evidence>
<dbReference type="Proteomes" id="UP001500620">
    <property type="component" value="Unassembled WGS sequence"/>
</dbReference>
<dbReference type="EMBL" id="BAABAT010000134">
    <property type="protein sequence ID" value="GAA4264295.1"/>
    <property type="molecule type" value="Genomic_DNA"/>
</dbReference>
<feature type="region of interest" description="Disordered" evidence="1">
    <location>
        <begin position="1"/>
        <end position="58"/>
    </location>
</feature>